<dbReference type="InterPro" id="IPR002034">
    <property type="entry name" value="AIPM/Hcit_synth_CS"/>
</dbReference>
<dbReference type="SUPFAM" id="SSF51569">
    <property type="entry name" value="Aldolase"/>
    <property type="match status" value="1"/>
</dbReference>
<dbReference type="Gene3D" id="3.20.20.70">
    <property type="entry name" value="Aldolase class I"/>
    <property type="match status" value="1"/>
</dbReference>
<dbReference type="EC" id="2.3.3.13" evidence="3"/>
<dbReference type="InterPro" id="IPR013785">
    <property type="entry name" value="Aldolase_TIM"/>
</dbReference>
<dbReference type="InterPro" id="IPR000891">
    <property type="entry name" value="PYR_CT"/>
</dbReference>
<dbReference type="PANTHER" id="PTHR10277">
    <property type="entry name" value="HOMOCITRATE SYNTHASE-RELATED"/>
    <property type="match status" value="1"/>
</dbReference>
<dbReference type="PROSITE" id="PS00815">
    <property type="entry name" value="AIPM_HOMOCIT_SYNTH_1"/>
    <property type="match status" value="1"/>
</dbReference>
<evidence type="ECO:0000256" key="3">
    <source>
        <dbReference type="ARBA" id="ARBA00012973"/>
    </source>
</evidence>
<comment type="caution">
    <text evidence="10">The sequence shown here is derived from an EMBL/GenBank/DDBJ whole genome shotgun (WGS) entry which is preliminary data.</text>
</comment>
<dbReference type="CDD" id="cd07940">
    <property type="entry name" value="DRE_TIM_IPMS"/>
    <property type="match status" value="1"/>
</dbReference>
<dbReference type="GO" id="GO:0003852">
    <property type="term" value="F:2-isopropylmalate synthase activity"/>
    <property type="evidence" value="ECO:0007669"/>
    <property type="project" value="UniProtKB-EC"/>
</dbReference>
<comment type="function">
    <text evidence="1">Catalyzes the condensation of the acetyl group of acetyl-CoA with 3-methyl-2-oxobutanoate (2-oxoisovalerate) to form 3-carboxy-3-hydroxy-4-methylpentanoate (2-isopropylmalate).</text>
</comment>
<organism evidence="10 11">
    <name type="scientific">Methanothermococcus okinawensis</name>
    <dbReference type="NCBI Taxonomy" id="155863"/>
    <lineage>
        <taxon>Archaea</taxon>
        <taxon>Methanobacteriati</taxon>
        <taxon>Methanobacteriota</taxon>
        <taxon>Methanomada group</taxon>
        <taxon>Methanococci</taxon>
        <taxon>Methanococcales</taxon>
        <taxon>Methanococcaceae</taxon>
        <taxon>Methanothermococcus</taxon>
    </lineage>
</organism>
<comment type="pathway">
    <text evidence="2">Amino-acid biosynthesis; L-leucine biosynthesis; L-leucine from 3-methyl-2-oxobutanoate: step 1/4.</text>
</comment>
<evidence type="ECO:0000259" key="9">
    <source>
        <dbReference type="PROSITE" id="PS50991"/>
    </source>
</evidence>
<dbReference type="FunFam" id="3.20.20.70:FF:000010">
    <property type="entry name" value="2-isopropylmalate synthase"/>
    <property type="match status" value="1"/>
</dbReference>
<sequence>MRPYREDNEVIREALKDLKLPERIRIFDTTLRDGEQTPGVSLTPEEKVEIAVHLNNLGVDVIEAGFPISSQGEREAIKRITSLNMDAEICALARAVKKDIDIAIDCDVDSIHTFIATSPLHRKYKLKMDKDEIVRRAVEAVEYIKDHGITVEFSAEDATRTEIPYLIEVYKRVEEAGADRINVPDTVGVMIPRAMEYLIRRIREEITVPISVHCHNDFGLAVANSLGAVEGGAQQIHCTVNGIGERAGNAALEEVVLSLKMIYGIETGVKTEKLTEISNLVSKLTGIKLQVN</sequence>
<dbReference type="AlphaFoldDB" id="A0A832ZBN6"/>
<proteinExistence type="inferred from homology"/>
<evidence type="ECO:0000256" key="4">
    <source>
        <dbReference type="ARBA" id="ARBA00022605"/>
    </source>
</evidence>
<dbReference type="InterPro" id="IPR050073">
    <property type="entry name" value="2-IPM_HCS-like"/>
</dbReference>
<feature type="domain" description="Pyruvate carboxyltransferase" evidence="9">
    <location>
        <begin position="24"/>
        <end position="275"/>
    </location>
</feature>
<dbReference type="GO" id="GO:0019298">
    <property type="term" value="P:coenzyme B biosynthetic process"/>
    <property type="evidence" value="ECO:0007669"/>
    <property type="project" value="TreeGrafter"/>
</dbReference>
<dbReference type="PROSITE" id="PS00816">
    <property type="entry name" value="AIPM_HOMOCIT_SYNTH_2"/>
    <property type="match status" value="1"/>
</dbReference>
<evidence type="ECO:0000313" key="10">
    <source>
        <dbReference type="EMBL" id="HIP84790.1"/>
    </source>
</evidence>
<gene>
    <name evidence="10" type="ORF">EYH15_04810</name>
</gene>
<evidence type="ECO:0000256" key="5">
    <source>
        <dbReference type="ARBA" id="ARBA00022679"/>
    </source>
</evidence>
<keyword evidence="5 8" id="KW-0808">Transferase</keyword>
<dbReference type="GO" id="GO:0009082">
    <property type="term" value="P:branched-chain amino acid biosynthetic process"/>
    <property type="evidence" value="ECO:0007669"/>
    <property type="project" value="UniProtKB-KW"/>
</dbReference>
<evidence type="ECO:0000256" key="1">
    <source>
        <dbReference type="ARBA" id="ARBA00003715"/>
    </source>
</evidence>
<comment type="similarity">
    <text evidence="8">Belongs to the alpha-IPM synthase/homocitrate synthase family.</text>
</comment>
<keyword evidence="4" id="KW-0028">Amino-acid biosynthesis</keyword>
<dbReference type="EMBL" id="DQUI01000077">
    <property type="protein sequence ID" value="HIP84790.1"/>
    <property type="molecule type" value="Genomic_DNA"/>
</dbReference>
<evidence type="ECO:0000256" key="2">
    <source>
        <dbReference type="ARBA" id="ARBA00004689"/>
    </source>
</evidence>
<evidence type="ECO:0000256" key="7">
    <source>
        <dbReference type="ARBA" id="ARBA00029993"/>
    </source>
</evidence>
<evidence type="ECO:0000313" key="11">
    <source>
        <dbReference type="Proteomes" id="UP000643554"/>
    </source>
</evidence>
<feature type="non-terminal residue" evidence="10">
    <location>
        <position position="292"/>
    </location>
</feature>
<dbReference type="Pfam" id="PF00682">
    <property type="entry name" value="HMGL-like"/>
    <property type="match status" value="1"/>
</dbReference>
<dbReference type="Proteomes" id="UP000643554">
    <property type="component" value="Unassembled WGS sequence"/>
</dbReference>
<evidence type="ECO:0000256" key="8">
    <source>
        <dbReference type="RuleBase" id="RU003523"/>
    </source>
</evidence>
<dbReference type="PROSITE" id="PS50991">
    <property type="entry name" value="PYR_CT"/>
    <property type="match status" value="1"/>
</dbReference>
<accession>A0A832ZBN6</accession>
<reference evidence="10" key="1">
    <citation type="journal article" date="2020" name="ISME J.">
        <title>Gammaproteobacteria mediating utilization of methyl-, sulfur- and petroleum organic compounds in deep ocean hydrothermal plumes.</title>
        <authorList>
            <person name="Zhou Z."/>
            <person name="Liu Y."/>
            <person name="Pan J."/>
            <person name="Cron B.R."/>
            <person name="Toner B.M."/>
            <person name="Anantharaman K."/>
            <person name="Breier J.A."/>
            <person name="Dick G.J."/>
            <person name="Li M."/>
        </authorList>
    </citation>
    <scope>NUCLEOTIDE SEQUENCE</scope>
    <source>
        <strain evidence="10">SZUA-1453</strain>
    </source>
</reference>
<dbReference type="PANTHER" id="PTHR10277:SF9">
    <property type="entry name" value="2-ISOPROPYLMALATE SYNTHASE 1, CHLOROPLASTIC-RELATED"/>
    <property type="match status" value="1"/>
</dbReference>
<dbReference type="GO" id="GO:0008652">
    <property type="term" value="P:amino acid biosynthetic process"/>
    <property type="evidence" value="ECO:0007669"/>
    <property type="project" value="UniProtKB-KW"/>
</dbReference>
<protein>
    <recommendedName>
        <fullName evidence="3">2-isopropylmalate synthase</fullName>
        <ecNumber evidence="3">2.3.3.13</ecNumber>
    </recommendedName>
    <alternativeName>
        <fullName evidence="7">Alpha-IPM synthase</fullName>
    </alternativeName>
</protein>
<keyword evidence="6" id="KW-0100">Branched-chain amino acid biosynthesis</keyword>
<name>A0A832ZBN6_9EURY</name>
<evidence type="ECO:0000256" key="6">
    <source>
        <dbReference type="ARBA" id="ARBA00023304"/>
    </source>
</evidence>